<feature type="transmembrane region" description="Helical" evidence="2">
    <location>
        <begin position="474"/>
        <end position="497"/>
    </location>
</feature>
<dbReference type="Pfam" id="PF13472">
    <property type="entry name" value="Lipase_GDSL_2"/>
    <property type="match status" value="1"/>
</dbReference>
<feature type="chain" id="PRO_5039035013" evidence="3">
    <location>
        <begin position="27"/>
        <end position="507"/>
    </location>
</feature>
<keyword evidence="6" id="KW-1185">Reference proteome</keyword>
<dbReference type="GO" id="GO:0004806">
    <property type="term" value="F:triacylglycerol lipase activity"/>
    <property type="evidence" value="ECO:0007669"/>
    <property type="project" value="TreeGrafter"/>
</dbReference>
<proteinExistence type="predicted"/>
<dbReference type="RefSeq" id="WP_195693690.1">
    <property type="nucleotide sequence ID" value="NZ_CP064760.1"/>
</dbReference>
<dbReference type="Gene3D" id="3.40.50.1110">
    <property type="entry name" value="SGNH hydrolase"/>
    <property type="match status" value="1"/>
</dbReference>
<feature type="domain" description="SGNH hydrolase-type esterase" evidence="4">
    <location>
        <begin position="41"/>
        <end position="346"/>
    </location>
</feature>
<protein>
    <submittedName>
        <fullName evidence="5">SGNH/GDSL hydrolase family protein</fullName>
    </submittedName>
</protein>
<dbReference type="AlphaFoldDB" id="A0A7S8MYS3"/>
<keyword evidence="2" id="KW-0812">Transmembrane</keyword>
<dbReference type="EMBL" id="CP064760">
    <property type="protein sequence ID" value="QPE05675.1"/>
    <property type="molecule type" value="Genomic_DNA"/>
</dbReference>
<dbReference type="SUPFAM" id="SSF52266">
    <property type="entry name" value="SGNH hydrolase"/>
    <property type="match status" value="1"/>
</dbReference>
<reference evidence="5 6" key="1">
    <citation type="submission" date="2020-11" db="EMBL/GenBank/DDBJ databases">
        <title>Amino acid is mineralized and recycled by bacteria in oceanic microbiome.</title>
        <authorList>
            <person name="Zheng L.Y."/>
        </authorList>
    </citation>
    <scope>NUCLEOTIDE SEQUENCE [LARGE SCALE GENOMIC DNA]</scope>
    <source>
        <strain evidence="5 6">A32-1</strain>
    </source>
</reference>
<keyword evidence="2" id="KW-1133">Transmembrane helix</keyword>
<dbReference type="PANTHER" id="PTHR37981">
    <property type="entry name" value="LIPASE 2"/>
    <property type="match status" value="1"/>
</dbReference>
<name>A0A7S8MYS3_9MICO</name>
<evidence type="ECO:0000259" key="4">
    <source>
        <dbReference type="Pfam" id="PF13472"/>
    </source>
</evidence>
<feature type="signal peptide" evidence="3">
    <location>
        <begin position="1"/>
        <end position="26"/>
    </location>
</feature>
<feature type="disulfide bond" evidence="1">
    <location>
        <begin position="248"/>
        <end position="303"/>
    </location>
</feature>
<dbReference type="KEGG" id="msf:IT882_06725"/>
<evidence type="ECO:0000256" key="1">
    <source>
        <dbReference type="PIRSR" id="PIRSR637460-2"/>
    </source>
</evidence>
<dbReference type="GO" id="GO:0019433">
    <property type="term" value="P:triglyceride catabolic process"/>
    <property type="evidence" value="ECO:0007669"/>
    <property type="project" value="TreeGrafter"/>
</dbReference>
<feature type="disulfide bond" evidence="1">
    <location>
        <begin position="67"/>
        <end position="91"/>
    </location>
</feature>
<keyword evidence="1" id="KW-1015">Disulfide bond</keyword>
<dbReference type="CDD" id="cd01823">
    <property type="entry name" value="SEST_like"/>
    <property type="match status" value="1"/>
</dbReference>
<sequence length="507" mass="51771">MRKLMAAIAATTGLVFMLLTGAPALANGGSGPLDGLDYVSLGDSYQAGYGLTPFSNTSPFAGDPNGCYQADGNYPHLLAAAFGLTINDQTCSGAITANIGYGSATVPSTDPNVILPTLPDVSTLQVTLSGMTAPQLQSAGLSTDTDVVTVGIGGNDLGFSSIATACMRLSLSSDPAYLEYKVGAFDNCKDYFDDETTYPSAYLAGRITDSVAPRLAQSFAEIRAAAPNAQVFVVGYPQVAPDGATDACFTEPTTPDAVPYSGVDLQFLHDIEQQLDDTIEAAAVAANFTFIPTWDQTAGHTLCTPEPWINGITLYINTSSDCNPGYLPADSEKWVCVKLGALHPNEGGVLEIANIVEQAVTDWAATRGVTASASEVAQGGQVTLSGGGFGAGETVEIWLNSTPVLLSSLPASASGTFSTTLTIPADAAPGAHTIVATGLSSGRSFSTPITITASGSSSGGGASVLAEGGMDTTALQLVGLSGLLGTTLIAGGAVLMLRRRRGMSTDR</sequence>
<evidence type="ECO:0000313" key="5">
    <source>
        <dbReference type="EMBL" id="QPE05675.1"/>
    </source>
</evidence>
<evidence type="ECO:0000256" key="3">
    <source>
        <dbReference type="SAM" id="SignalP"/>
    </source>
</evidence>
<evidence type="ECO:0000313" key="6">
    <source>
        <dbReference type="Proteomes" id="UP000594480"/>
    </source>
</evidence>
<dbReference type="InterPro" id="IPR013830">
    <property type="entry name" value="SGNH_hydro"/>
</dbReference>
<dbReference type="InterPro" id="IPR036514">
    <property type="entry name" value="SGNH_hydro_sf"/>
</dbReference>
<organism evidence="5 6">
    <name type="scientific">Microbacterium schleiferi</name>
    <dbReference type="NCBI Taxonomy" id="69362"/>
    <lineage>
        <taxon>Bacteria</taxon>
        <taxon>Bacillati</taxon>
        <taxon>Actinomycetota</taxon>
        <taxon>Actinomycetes</taxon>
        <taxon>Micrococcales</taxon>
        <taxon>Microbacteriaceae</taxon>
        <taxon>Microbacterium</taxon>
    </lineage>
</organism>
<dbReference type="Proteomes" id="UP000594480">
    <property type="component" value="Chromosome"/>
</dbReference>
<gene>
    <name evidence="5" type="ORF">IT882_06725</name>
</gene>
<keyword evidence="2" id="KW-0472">Membrane</keyword>
<feature type="disulfide bond" evidence="1">
    <location>
        <begin position="166"/>
        <end position="188"/>
    </location>
</feature>
<keyword evidence="5" id="KW-0378">Hydrolase</keyword>
<accession>A0A7S8MYS3</accession>
<keyword evidence="3" id="KW-0732">Signal</keyword>
<dbReference type="InterPro" id="IPR037460">
    <property type="entry name" value="SEST-like"/>
</dbReference>
<dbReference type="PANTHER" id="PTHR37981:SF1">
    <property type="entry name" value="SGNH HYDROLASE-TYPE ESTERASE DOMAIN-CONTAINING PROTEIN"/>
    <property type="match status" value="1"/>
</dbReference>
<evidence type="ECO:0000256" key="2">
    <source>
        <dbReference type="SAM" id="Phobius"/>
    </source>
</evidence>